<dbReference type="Gene3D" id="2.30.30.30">
    <property type="match status" value="1"/>
</dbReference>
<comment type="function">
    <text evidence="5">One of the proteins that surrounds the polypeptide exit tunnel on the outside of the subunit.</text>
</comment>
<evidence type="ECO:0000256" key="5">
    <source>
        <dbReference type="HAMAP-Rule" id="MF_01326"/>
    </source>
</evidence>
<dbReference type="Pfam" id="PF17136">
    <property type="entry name" value="ribosomal_L24"/>
    <property type="match status" value="1"/>
</dbReference>
<dbReference type="Pfam" id="PF00467">
    <property type="entry name" value="KOW"/>
    <property type="match status" value="1"/>
</dbReference>
<evidence type="ECO:0000256" key="1">
    <source>
        <dbReference type="ARBA" id="ARBA00010618"/>
    </source>
</evidence>
<sequence length="107" mass="12230">MNIKKGDKVKILTGKDKGKTGKVLQVFPSRNRISVEGLNLLIKHMRPRRQGEKGQRIEFPAPMDASNMILLCPKCSHASRIEQKIVKNERGKSKKYRVCKKCKQVID</sequence>
<dbReference type="GO" id="GO:0005840">
    <property type="term" value="C:ribosome"/>
    <property type="evidence" value="ECO:0007669"/>
    <property type="project" value="UniProtKB-KW"/>
</dbReference>
<comment type="function">
    <text evidence="5">One of two assembly initiator proteins, it binds directly to the 5'-end of the 23S rRNA, where it nucleates assembly of the 50S subunit.</text>
</comment>
<evidence type="ECO:0000313" key="9">
    <source>
        <dbReference type="Proteomes" id="UP000177579"/>
    </source>
</evidence>
<evidence type="ECO:0000256" key="4">
    <source>
        <dbReference type="ARBA" id="ARBA00035206"/>
    </source>
</evidence>
<accession>A0A1F5TSQ9</accession>
<dbReference type="InterPro" id="IPR005825">
    <property type="entry name" value="Ribosomal_uL24_CS"/>
</dbReference>
<organism evidence="8 9">
    <name type="scientific">Candidatus Falkowbacteria bacterium RIFOXYD2_FULL_34_120</name>
    <dbReference type="NCBI Taxonomy" id="1798007"/>
    <lineage>
        <taxon>Bacteria</taxon>
        <taxon>Candidatus Falkowiibacteriota</taxon>
    </lineage>
</organism>
<gene>
    <name evidence="5" type="primary">rplX</name>
    <name evidence="8" type="ORF">A2531_05590</name>
</gene>
<proteinExistence type="inferred from homology"/>
<reference evidence="8 9" key="1">
    <citation type="journal article" date="2016" name="Nat. Commun.">
        <title>Thousands of microbial genomes shed light on interconnected biogeochemical processes in an aquifer system.</title>
        <authorList>
            <person name="Anantharaman K."/>
            <person name="Brown C.T."/>
            <person name="Hug L.A."/>
            <person name="Sharon I."/>
            <person name="Castelle C.J."/>
            <person name="Probst A.J."/>
            <person name="Thomas B.C."/>
            <person name="Singh A."/>
            <person name="Wilkins M.J."/>
            <person name="Karaoz U."/>
            <person name="Brodie E.L."/>
            <person name="Williams K.H."/>
            <person name="Hubbard S.S."/>
            <person name="Banfield J.F."/>
        </authorList>
    </citation>
    <scope>NUCLEOTIDE SEQUENCE [LARGE SCALE GENOMIC DNA]</scope>
</reference>
<dbReference type="GO" id="GO:0006412">
    <property type="term" value="P:translation"/>
    <property type="evidence" value="ECO:0007669"/>
    <property type="project" value="UniProtKB-UniRule"/>
</dbReference>
<dbReference type="Proteomes" id="UP000177579">
    <property type="component" value="Unassembled WGS sequence"/>
</dbReference>
<comment type="subunit">
    <text evidence="5">Part of the 50S ribosomal subunit.</text>
</comment>
<feature type="domain" description="KOW" evidence="7">
    <location>
        <begin position="2"/>
        <end position="29"/>
    </location>
</feature>
<dbReference type="InterPro" id="IPR005824">
    <property type="entry name" value="KOW"/>
</dbReference>
<evidence type="ECO:0000313" key="8">
    <source>
        <dbReference type="EMBL" id="OGF41868.1"/>
    </source>
</evidence>
<dbReference type="SMART" id="SM00739">
    <property type="entry name" value="KOW"/>
    <property type="match status" value="1"/>
</dbReference>
<dbReference type="CDD" id="cd06089">
    <property type="entry name" value="KOW_RPL26"/>
    <property type="match status" value="1"/>
</dbReference>
<comment type="caution">
    <text evidence="8">The sequence shown here is derived from an EMBL/GenBank/DDBJ whole genome shotgun (WGS) entry which is preliminary data.</text>
</comment>
<evidence type="ECO:0000259" key="7">
    <source>
        <dbReference type="SMART" id="SM00739"/>
    </source>
</evidence>
<dbReference type="InterPro" id="IPR008991">
    <property type="entry name" value="Translation_prot_SH3-like_sf"/>
</dbReference>
<dbReference type="NCBIfam" id="TIGR01079">
    <property type="entry name" value="rplX_bact"/>
    <property type="match status" value="1"/>
</dbReference>
<dbReference type="InterPro" id="IPR041988">
    <property type="entry name" value="Ribosomal_uL24_KOW"/>
</dbReference>
<dbReference type="SUPFAM" id="SSF50104">
    <property type="entry name" value="Translation proteins SH3-like domain"/>
    <property type="match status" value="1"/>
</dbReference>
<dbReference type="PROSITE" id="PS01108">
    <property type="entry name" value="RIBOSOMAL_L24"/>
    <property type="match status" value="1"/>
</dbReference>
<dbReference type="AlphaFoldDB" id="A0A1F5TSQ9"/>
<evidence type="ECO:0000256" key="6">
    <source>
        <dbReference type="RuleBase" id="RU003477"/>
    </source>
</evidence>
<comment type="similarity">
    <text evidence="1 5 6">Belongs to the universal ribosomal protein uL24 family.</text>
</comment>
<dbReference type="GO" id="GO:1990904">
    <property type="term" value="C:ribonucleoprotein complex"/>
    <property type="evidence" value="ECO:0007669"/>
    <property type="project" value="UniProtKB-KW"/>
</dbReference>
<keyword evidence="3 5" id="KW-0687">Ribonucleoprotein</keyword>
<protein>
    <recommendedName>
        <fullName evidence="4 5">Large ribosomal subunit protein uL24</fullName>
    </recommendedName>
</protein>
<dbReference type="GO" id="GO:0019843">
    <property type="term" value="F:rRNA binding"/>
    <property type="evidence" value="ECO:0007669"/>
    <property type="project" value="UniProtKB-UniRule"/>
</dbReference>
<dbReference type="EMBL" id="MFGO01000004">
    <property type="protein sequence ID" value="OGF41868.1"/>
    <property type="molecule type" value="Genomic_DNA"/>
</dbReference>
<dbReference type="PANTHER" id="PTHR12903">
    <property type="entry name" value="MITOCHONDRIAL RIBOSOMAL PROTEIN L24"/>
    <property type="match status" value="1"/>
</dbReference>
<name>A0A1F5TSQ9_9BACT</name>
<dbReference type="HAMAP" id="MF_01326_B">
    <property type="entry name" value="Ribosomal_uL24_B"/>
    <property type="match status" value="1"/>
</dbReference>
<keyword evidence="5" id="KW-0699">rRNA-binding</keyword>
<dbReference type="InterPro" id="IPR057264">
    <property type="entry name" value="Ribosomal_uL24_C"/>
</dbReference>
<dbReference type="InterPro" id="IPR014722">
    <property type="entry name" value="Rib_uL2_dom2"/>
</dbReference>
<keyword evidence="5" id="KW-0694">RNA-binding</keyword>
<dbReference type="GO" id="GO:0003735">
    <property type="term" value="F:structural constituent of ribosome"/>
    <property type="evidence" value="ECO:0007669"/>
    <property type="project" value="InterPro"/>
</dbReference>
<dbReference type="InterPro" id="IPR003256">
    <property type="entry name" value="Ribosomal_uL24"/>
</dbReference>
<evidence type="ECO:0000256" key="2">
    <source>
        <dbReference type="ARBA" id="ARBA00022980"/>
    </source>
</evidence>
<keyword evidence="2 5" id="KW-0689">Ribosomal protein</keyword>
<evidence type="ECO:0000256" key="3">
    <source>
        <dbReference type="ARBA" id="ARBA00023274"/>
    </source>
</evidence>